<sequence>MSQEYQFLLSGLHCAACVHRVEKMVGKLPNVELISVNLADQTAFVQGNIVPDEVIQTISKLGFGAELLESEQTRREKQQYQMQKALKYKKWAFISALVVGLSLMLYGFFWGMRLSETNQWQWLAWAGITLSTMWFSGRHFFQGAWTSLKNYSTNMDSLVALSTGVAWLYSFYLTISNQLGAELYYEASVMIIGFINLGKYLELKAKQRSSSALEKLLAIAPQQAVIFEGDVTKTIPVKAIKQHMRIQALTGDRLVVDGVLESGILWVDESMLTGEALPVQKQAGDQVKAGTFIQDGSGIYRAEQVGSQTALARIVNAVRHAQSSKPPLAKTVDKISSIFVPVVVSIALVSSLIWLALGKDLDFALSVFTSVVIISCPCALGLAIPLSTIAGVARSAEFGVLVRNIDALQASSEIDTLVFDKTGTLTTGIMQVTDVKTFGEFEQNVMLRLVKGLELQASHPISQAIVNYCADLTACEFSHIQVMRGLGIAGEWQGKEVRVGNAQFADLGGVQIDLADDMGTRVFVSVDDQTVGMITLQDQLREETLPLIKQFQQQGYKCVMLTGDRQETADYYARQLGLDSVIANVLPEEKAIQIVKLQDSGHKVAMVGDGINDSPALAQAEVGVAMFNGSDIAVETADLSLMHKGLMPLAAILQFSKQVQRNMKQSLMGAFIYNVVSIPIAAGILYPYTGWLLNPMVSAAAMALSSITVVLNSQRLLR</sequence>
<dbReference type="Pfam" id="PF00122">
    <property type="entry name" value="E1-E2_ATPase"/>
    <property type="match status" value="1"/>
</dbReference>
<dbReference type="PROSITE" id="PS01047">
    <property type="entry name" value="HMA_1"/>
    <property type="match status" value="1"/>
</dbReference>
<gene>
    <name evidence="25" type="ORF">EDC46_0959</name>
</gene>
<keyword evidence="12" id="KW-0187">Copper transport</keyword>
<evidence type="ECO:0000256" key="22">
    <source>
        <dbReference type="ARBA" id="ARBA00049289"/>
    </source>
</evidence>
<dbReference type="GO" id="GO:0005524">
    <property type="term" value="F:ATP binding"/>
    <property type="evidence" value="ECO:0007669"/>
    <property type="project" value="UniProtKB-UniRule"/>
</dbReference>
<comment type="similarity">
    <text evidence="2 23">Belongs to the cation transport ATPase (P-type) (TC 3.A.3) family. Type IB subfamily.</text>
</comment>
<dbReference type="PROSITE" id="PS00154">
    <property type="entry name" value="ATPASE_E1_E2"/>
    <property type="match status" value="1"/>
</dbReference>
<dbReference type="InterPro" id="IPR008250">
    <property type="entry name" value="ATPase_P-typ_transduc_dom_A_sf"/>
</dbReference>
<dbReference type="Gene3D" id="2.70.150.10">
    <property type="entry name" value="Calcium-transporting ATPase, cytoplasmic transduction domain A"/>
    <property type="match status" value="1"/>
</dbReference>
<evidence type="ECO:0000256" key="19">
    <source>
        <dbReference type="ARBA" id="ARBA00023136"/>
    </source>
</evidence>
<dbReference type="SUPFAM" id="SSF81653">
    <property type="entry name" value="Calcium ATPase, transduction domain A"/>
    <property type="match status" value="1"/>
</dbReference>
<reference evidence="25 26" key="1">
    <citation type="submission" date="2018-11" db="EMBL/GenBank/DDBJ databases">
        <title>Genomic Encyclopedia of Type Strains, Phase IV (KMG-IV): sequencing the most valuable type-strain genomes for metagenomic binning, comparative biology and taxonomic classification.</title>
        <authorList>
            <person name="Goeker M."/>
        </authorList>
    </citation>
    <scope>NUCLEOTIDE SEQUENCE [LARGE SCALE GENOMIC DNA]</scope>
    <source>
        <strain evidence="25 26">DSM 27238</strain>
    </source>
</reference>
<evidence type="ECO:0000256" key="16">
    <source>
        <dbReference type="ARBA" id="ARBA00022989"/>
    </source>
</evidence>
<dbReference type="PANTHER" id="PTHR43520:SF6">
    <property type="entry name" value="COPPER-EXPORTING P-TYPE ATPASE"/>
    <property type="match status" value="1"/>
</dbReference>
<feature type="domain" description="HMA" evidence="24">
    <location>
        <begin position="3"/>
        <end position="66"/>
    </location>
</feature>
<evidence type="ECO:0000256" key="7">
    <source>
        <dbReference type="ARBA" id="ARBA00022553"/>
    </source>
</evidence>
<dbReference type="InterPro" id="IPR018303">
    <property type="entry name" value="ATPase_P-typ_P_site"/>
</dbReference>
<dbReference type="RefSeq" id="WP_124211128.1">
    <property type="nucleotide sequence ID" value="NZ_CP016615.1"/>
</dbReference>
<dbReference type="PRINTS" id="PR00119">
    <property type="entry name" value="CATATPASE"/>
</dbReference>
<dbReference type="InterPro" id="IPR059000">
    <property type="entry name" value="ATPase_P-type_domA"/>
</dbReference>
<dbReference type="GO" id="GO:0016887">
    <property type="term" value="F:ATP hydrolysis activity"/>
    <property type="evidence" value="ECO:0007669"/>
    <property type="project" value="InterPro"/>
</dbReference>
<evidence type="ECO:0000256" key="11">
    <source>
        <dbReference type="ARBA" id="ARBA00022741"/>
    </source>
</evidence>
<keyword evidence="5" id="KW-0813">Transport</keyword>
<comment type="subcellular location">
    <subcellularLocation>
        <location evidence="1">Cell membrane</location>
        <topology evidence="1">Multi-pass membrane protein</topology>
    </subcellularLocation>
</comment>
<keyword evidence="6 23" id="KW-1003">Cell membrane</keyword>
<feature type="transmembrane region" description="Helical" evidence="23">
    <location>
        <begin position="153"/>
        <end position="171"/>
    </location>
</feature>
<accession>A0A3N4VKW6</accession>
<feature type="transmembrane region" description="Helical" evidence="23">
    <location>
        <begin position="363"/>
        <end position="384"/>
    </location>
</feature>
<keyword evidence="26" id="KW-1185">Reference proteome</keyword>
<dbReference type="GO" id="GO:0055070">
    <property type="term" value="P:copper ion homeostasis"/>
    <property type="evidence" value="ECO:0007669"/>
    <property type="project" value="TreeGrafter"/>
</dbReference>
<dbReference type="FunFam" id="2.70.150.10:FF:000020">
    <property type="entry name" value="Copper-exporting P-type ATPase A"/>
    <property type="match status" value="1"/>
</dbReference>
<keyword evidence="14" id="KW-0460">Magnesium</keyword>
<keyword evidence="17" id="KW-0186">Copper</keyword>
<evidence type="ECO:0000256" key="12">
    <source>
        <dbReference type="ARBA" id="ARBA00022796"/>
    </source>
</evidence>
<name>A0A3N4VKW6_9PAST</name>
<keyword evidence="15" id="KW-1278">Translocase</keyword>
<evidence type="ECO:0000256" key="5">
    <source>
        <dbReference type="ARBA" id="ARBA00022448"/>
    </source>
</evidence>
<dbReference type="CDD" id="cd00371">
    <property type="entry name" value="HMA"/>
    <property type="match status" value="1"/>
</dbReference>
<dbReference type="GO" id="GO:0043682">
    <property type="term" value="F:P-type divalent copper transporter activity"/>
    <property type="evidence" value="ECO:0007669"/>
    <property type="project" value="TreeGrafter"/>
</dbReference>
<feature type="transmembrane region" description="Helical" evidence="23">
    <location>
        <begin position="692"/>
        <end position="711"/>
    </location>
</feature>
<dbReference type="GO" id="GO:0060003">
    <property type="term" value="P:copper ion export"/>
    <property type="evidence" value="ECO:0007669"/>
    <property type="project" value="UniProtKB-ARBA"/>
</dbReference>
<evidence type="ECO:0000313" key="26">
    <source>
        <dbReference type="Proteomes" id="UP000281691"/>
    </source>
</evidence>
<feature type="transmembrane region" description="Helical" evidence="23">
    <location>
        <begin position="338"/>
        <end position="357"/>
    </location>
</feature>
<feature type="transmembrane region" description="Helical" evidence="23">
    <location>
        <begin position="122"/>
        <end position="141"/>
    </location>
</feature>
<dbReference type="InterPro" id="IPR023298">
    <property type="entry name" value="ATPase_P-typ_TM_dom_sf"/>
</dbReference>
<dbReference type="InterPro" id="IPR023214">
    <property type="entry name" value="HAD_sf"/>
</dbReference>
<dbReference type="SFLD" id="SFLDF00027">
    <property type="entry name" value="p-type_atpase"/>
    <property type="match status" value="1"/>
</dbReference>
<evidence type="ECO:0000256" key="4">
    <source>
        <dbReference type="ARBA" id="ARBA00015102"/>
    </source>
</evidence>
<keyword evidence="7" id="KW-0597">Phosphoprotein</keyword>
<evidence type="ECO:0000256" key="6">
    <source>
        <dbReference type="ARBA" id="ARBA00022475"/>
    </source>
</evidence>
<dbReference type="InterPro" id="IPR027256">
    <property type="entry name" value="P-typ_ATPase_IB"/>
</dbReference>
<keyword evidence="9 23" id="KW-0479">Metal-binding</keyword>
<evidence type="ECO:0000256" key="13">
    <source>
        <dbReference type="ARBA" id="ARBA00022840"/>
    </source>
</evidence>
<dbReference type="GO" id="GO:0005507">
    <property type="term" value="F:copper ion binding"/>
    <property type="evidence" value="ECO:0007669"/>
    <property type="project" value="TreeGrafter"/>
</dbReference>
<dbReference type="NCBIfam" id="TIGR01525">
    <property type="entry name" value="ATPase-IB_hvy"/>
    <property type="match status" value="1"/>
</dbReference>
<feature type="transmembrane region" description="Helical" evidence="23">
    <location>
        <begin position="91"/>
        <end position="110"/>
    </location>
</feature>
<dbReference type="SUPFAM" id="SSF55008">
    <property type="entry name" value="HMA, heavy metal-associated domain"/>
    <property type="match status" value="1"/>
</dbReference>
<evidence type="ECO:0000256" key="23">
    <source>
        <dbReference type="RuleBase" id="RU362081"/>
    </source>
</evidence>
<evidence type="ECO:0000256" key="17">
    <source>
        <dbReference type="ARBA" id="ARBA00023008"/>
    </source>
</evidence>
<keyword evidence="19 23" id="KW-0472">Membrane</keyword>
<evidence type="ECO:0000313" key="25">
    <source>
        <dbReference type="EMBL" id="RPE83756.1"/>
    </source>
</evidence>
<evidence type="ECO:0000256" key="10">
    <source>
        <dbReference type="ARBA" id="ARBA00022737"/>
    </source>
</evidence>
<dbReference type="GO" id="GO:0005886">
    <property type="term" value="C:plasma membrane"/>
    <property type="evidence" value="ECO:0007669"/>
    <property type="project" value="UniProtKB-SubCell"/>
</dbReference>
<evidence type="ECO:0000256" key="9">
    <source>
        <dbReference type="ARBA" id="ARBA00022723"/>
    </source>
</evidence>
<dbReference type="InterPro" id="IPR036163">
    <property type="entry name" value="HMA_dom_sf"/>
</dbReference>
<dbReference type="OrthoDB" id="9814270at2"/>
<dbReference type="PROSITE" id="PS50846">
    <property type="entry name" value="HMA_2"/>
    <property type="match status" value="1"/>
</dbReference>
<dbReference type="InterPro" id="IPR006121">
    <property type="entry name" value="HMA_dom"/>
</dbReference>
<evidence type="ECO:0000256" key="14">
    <source>
        <dbReference type="ARBA" id="ARBA00022842"/>
    </source>
</evidence>
<dbReference type="InterPro" id="IPR044492">
    <property type="entry name" value="P_typ_ATPase_HD_dom"/>
</dbReference>
<dbReference type="Pfam" id="PF00403">
    <property type="entry name" value="HMA"/>
    <property type="match status" value="1"/>
</dbReference>
<evidence type="ECO:0000256" key="18">
    <source>
        <dbReference type="ARBA" id="ARBA00023065"/>
    </source>
</evidence>
<keyword evidence="11 23" id="KW-0547">Nucleotide-binding</keyword>
<keyword evidence="8 23" id="KW-0812">Transmembrane</keyword>
<comment type="caution">
    <text evidence="25">The sequence shown here is derived from an EMBL/GenBank/DDBJ whole genome shotgun (WGS) entry which is preliminary data.</text>
</comment>
<protein>
    <recommendedName>
        <fullName evidence="4">Copper-exporting P-type ATPase</fullName>
        <ecNumber evidence="3">7.2.2.8</ecNumber>
    </recommendedName>
    <alternativeName>
        <fullName evidence="20">Copper-exporting P-type ATPase A</fullName>
    </alternativeName>
    <alternativeName>
        <fullName evidence="21">Cu(+)-exporting ATPase</fullName>
    </alternativeName>
</protein>
<keyword evidence="10" id="KW-0677">Repeat</keyword>
<dbReference type="InterPro" id="IPR036412">
    <property type="entry name" value="HAD-like_sf"/>
</dbReference>
<evidence type="ECO:0000256" key="20">
    <source>
        <dbReference type="ARBA" id="ARBA00029719"/>
    </source>
</evidence>
<dbReference type="PANTHER" id="PTHR43520">
    <property type="entry name" value="ATP7, ISOFORM B"/>
    <property type="match status" value="1"/>
</dbReference>
<dbReference type="PRINTS" id="PR00943">
    <property type="entry name" value="CUATPASE"/>
</dbReference>
<dbReference type="Gene3D" id="3.40.1110.10">
    <property type="entry name" value="Calcium-transporting ATPase, cytoplasmic domain N"/>
    <property type="match status" value="1"/>
</dbReference>
<organism evidence="25 26">
    <name type="scientific">Vespertiliibacter pulmonis</name>
    <dbReference type="NCBI Taxonomy" id="1443036"/>
    <lineage>
        <taxon>Bacteria</taxon>
        <taxon>Pseudomonadati</taxon>
        <taxon>Pseudomonadota</taxon>
        <taxon>Gammaproteobacteria</taxon>
        <taxon>Pasteurellales</taxon>
        <taxon>Pasteurellaceae</taxon>
        <taxon>Vespertiliibacter</taxon>
    </lineage>
</organism>
<comment type="catalytic activity">
    <reaction evidence="22">
        <text>Cu(+)(in) + ATP + H2O = Cu(+)(out) + ADP + phosphate + H(+)</text>
        <dbReference type="Rhea" id="RHEA:25792"/>
        <dbReference type="ChEBI" id="CHEBI:15377"/>
        <dbReference type="ChEBI" id="CHEBI:15378"/>
        <dbReference type="ChEBI" id="CHEBI:30616"/>
        <dbReference type="ChEBI" id="CHEBI:43474"/>
        <dbReference type="ChEBI" id="CHEBI:49552"/>
        <dbReference type="ChEBI" id="CHEBI:456216"/>
        <dbReference type="EC" id="7.2.2.8"/>
    </reaction>
</comment>
<feature type="transmembrane region" description="Helical" evidence="23">
    <location>
        <begin position="667"/>
        <end position="686"/>
    </location>
</feature>
<evidence type="ECO:0000256" key="21">
    <source>
        <dbReference type="ARBA" id="ARBA00033239"/>
    </source>
</evidence>
<evidence type="ECO:0000256" key="3">
    <source>
        <dbReference type="ARBA" id="ARBA00012517"/>
    </source>
</evidence>
<dbReference type="SUPFAM" id="SSF56784">
    <property type="entry name" value="HAD-like"/>
    <property type="match status" value="1"/>
</dbReference>
<evidence type="ECO:0000256" key="1">
    <source>
        <dbReference type="ARBA" id="ARBA00004651"/>
    </source>
</evidence>
<keyword evidence="13 23" id="KW-0067">ATP-binding</keyword>
<dbReference type="Proteomes" id="UP000281691">
    <property type="component" value="Unassembled WGS sequence"/>
</dbReference>
<dbReference type="EC" id="7.2.2.8" evidence="3"/>
<dbReference type="NCBIfam" id="TIGR01494">
    <property type="entry name" value="ATPase_P-type"/>
    <property type="match status" value="1"/>
</dbReference>
<dbReference type="GO" id="GO:0140581">
    <property type="term" value="F:P-type monovalent copper transporter activity"/>
    <property type="evidence" value="ECO:0007669"/>
    <property type="project" value="UniProtKB-EC"/>
</dbReference>
<evidence type="ECO:0000256" key="8">
    <source>
        <dbReference type="ARBA" id="ARBA00022692"/>
    </source>
</evidence>
<proteinExistence type="inferred from homology"/>
<dbReference type="AlphaFoldDB" id="A0A3N4VKW6"/>
<dbReference type="Gene3D" id="3.30.70.100">
    <property type="match status" value="1"/>
</dbReference>
<dbReference type="EMBL" id="RKQP01000002">
    <property type="protein sequence ID" value="RPE83756.1"/>
    <property type="molecule type" value="Genomic_DNA"/>
</dbReference>
<evidence type="ECO:0000256" key="2">
    <source>
        <dbReference type="ARBA" id="ARBA00006024"/>
    </source>
</evidence>
<dbReference type="SUPFAM" id="SSF81665">
    <property type="entry name" value="Calcium ATPase, transmembrane domain M"/>
    <property type="match status" value="1"/>
</dbReference>
<dbReference type="InterPro" id="IPR017969">
    <property type="entry name" value="Heavy-metal-associated_CS"/>
</dbReference>
<dbReference type="SFLD" id="SFLDG00002">
    <property type="entry name" value="C1.7:_P-type_atpase_like"/>
    <property type="match status" value="1"/>
</dbReference>
<dbReference type="SFLD" id="SFLDS00003">
    <property type="entry name" value="Haloacid_Dehalogenase"/>
    <property type="match status" value="1"/>
</dbReference>
<dbReference type="Pfam" id="PF00702">
    <property type="entry name" value="Hydrolase"/>
    <property type="match status" value="1"/>
</dbReference>
<evidence type="ECO:0000259" key="24">
    <source>
        <dbReference type="PROSITE" id="PS50846"/>
    </source>
</evidence>
<dbReference type="Gene3D" id="3.40.50.1000">
    <property type="entry name" value="HAD superfamily/HAD-like"/>
    <property type="match status" value="1"/>
</dbReference>
<dbReference type="NCBIfam" id="TIGR01511">
    <property type="entry name" value="ATPase-IB1_Cu"/>
    <property type="match status" value="1"/>
</dbReference>
<dbReference type="NCBIfam" id="TIGR01512">
    <property type="entry name" value="ATPase-IB2_Cd"/>
    <property type="match status" value="1"/>
</dbReference>
<dbReference type="InterPro" id="IPR023299">
    <property type="entry name" value="ATPase_P-typ_cyto_dom_N"/>
</dbReference>
<evidence type="ECO:0000256" key="15">
    <source>
        <dbReference type="ARBA" id="ARBA00022967"/>
    </source>
</evidence>
<keyword evidence="16 23" id="KW-1133">Transmembrane helix</keyword>
<dbReference type="CDD" id="cd02094">
    <property type="entry name" value="P-type_ATPase_Cu-like"/>
    <property type="match status" value="1"/>
</dbReference>
<dbReference type="InterPro" id="IPR001757">
    <property type="entry name" value="P_typ_ATPase"/>
</dbReference>
<keyword evidence="18" id="KW-0406">Ion transport</keyword>
<feature type="transmembrane region" description="Helical" evidence="23">
    <location>
        <begin position="183"/>
        <end position="201"/>
    </location>
</feature>